<reference evidence="2 4" key="3">
    <citation type="submission" date="2020-08" db="EMBL/GenBank/DDBJ databases">
        <title>Genomic Encyclopedia of Type Strains, Phase IV (KMG-V): Genome sequencing to study the core and pangenomes of soil and plant-associated prokaryotes.</title>
        <authorList>
            <person name="Whitman W."/>
        </authorList>
    </citation>
    <scope>NUCLEOTIDE SEQUENCE [LARGE SCALE GENOMIC DNA]</scope>
    <source>
        <strain evidence="2 4">D1</strain>
    </source>
</reference>
<dbReference type="GeneID" id="36102853"/>
<evidence type="ECO:0000313" key="1">
    <source>
        <dbReference type="EMBL" id="AVB77142.1"/>
    </source>
</evidence>
<organism evidence="1 3">
    <name type="scientific">Methanococcus maripaludis</name>
    <name type="common">Methanococcus deltae</name>
    <dbReference type="NCBI Taxonomy" id="39152"/>
    <lineage>
        <taxon>Archaea</taxon>
        <taxon>Methanobacteriati</taxon>
        <taxon>Methanobacteriota</taxon>
        <taxon>Methanomada group</taxon>
        <taxon>Methanococci</taxon>
        <taxon>Methanococcales</taxon>
        <taxon>Methanococcaceae</taxon>
        <taxon>Methanococcus</taxon>
    </lineage>
</organism>
<protein>
    <submittedName>
        <fullName evidence="1">Uncharacterized protein</fullName>
    </submittedName>
</protein>
<dbReference type="RefSeq" id="WP_104838495.1">
    <property type="nucleotide sequence ID" value="NZ_CP026606.1"/>
</dbReference>
<dbReference type="Proteomes" id="UP000239462">
    <property type="component" value="Chromosome"/>
</dbReference>
<dbReference type="AlphaFoldDB" id="A0A2L1CCP7"/>
<evidence type="ECO:0000313" key="2">
    <source>
        <dbReference type="EMBL" id="MBB6496341.1"/>
    </source>
</evidence>
<evidence type="ECO:0000313" key="4">
    <source>
        <dbReference type="Proteomes" id="UP000590564"/>
    </source>
</evidence>
<dbReference type="KEGG" id="mmad:MMJJ_17710"/>
<dbReference type="Proteomes" id="UP000590564">
    <property type="component" value="Unassembled WGS sequence"/>
</dbReference>
<reference evidence="1" key="2">
    <citation type="submission" date="2018-02" db="EMBL/GenBank/DDBJ databases">
        <title>Complete genome sequence of the Methanococcus maripaludis type strain JJ (DSM 2067), a model for selenoprotein synthesis in Archaea.</title>
        <authorList>
            <person name="Poehlein A."/>
            <person name="Heym D."/>
            <person name="Quitzke V."/>
            <person name="Fersch J."/>
            <person name="Daniel R."/>
            <person name="Rother M."/>
        </authorList>
    </citation>
    <scope>NUCLEOTIDE SEQUENCE [LARGE SCALE GENOMIC DNA]</scope>
    <source>
        <strain evidence="1">DSM 2067</strain>
    </source>
</reference>
<dbReference type="EMBL" id="JACHED010000001">
    <property type="protein sequence ID" value="MBB6496341.1"/>
    <property type="molecule type" value="Genomic_DNA"/>
</dbReference>
<evidence type="ECO:0000313" key="3">
    <source>
        <dbReference type="Proteomes" id="UP000239462"/>
    </source>
</evidence>
<gene>
    <name evidence="2" type="ORF">HNP96_000362</name>
    <name evidence="1" type="ORF">MMJJ_17710</name>
</gene>
<accession>A0A2L1CCP7</accession>
<proteinExistence type="predicted"/>
<reference evidence="3" key="1">
    <citation type="journal article" date="2018" name="Genome Announc.">
        <title>Complete Genome Sequence of the Methanococcus maripaludis Type Strain JJ (DSM 2067), a Model for Selenoprotein Synthesis in Archaea.</title>
        <authorList>
            <person name="Poehlein A."/>
            <person name="Heym D."/>
            <person name="Quitzke V."/>
            <person name="Fersch J."/>
            <person name="Daniel R."/>
            <person name="Rother M."/>
        </authorList>
    </citation>
    <scope>NUCLEOTIDE SEQUENCE [LARGE SCALE GENOMIC DNA]</scope>
    <source>
        <strain evidence="3">DSM 2067</strain>
    </source>
</reference>
<sequence>MLSDLFLEIKKENNNEEISDFLNILDCIYKNNEPEIDESTLKKLEIEKIGNDLAIYGKNYPLFKMLYYFNEIPLFNSEKESIIFLKNNNLNPSKTYFELDNFEKERLKELILNYAENKVPDIYKPFVKDLIFGNTYYFSKYNMGLKEYVSNLNSAYKLKEYDIVKTCILKKELPPKNLILKYKTDLSKSIDLFNKKLNNTRIREFSIDFNEKSFDCQYIYLKQSLWDKIKGWFFGEINGIYYPALVNISYNNPKIDYLKPFFILNDNEYEINVVARVPKLLYLKYGLTLNHIKLNGKHTYFGKWNNLKFLNRVDNENIF</sequence>
<dbReference type="EMBL" id="CP026606">
    <property type="protein sequence ID" value="AVB77142.1"/>
    <property type="molecule type" value="Genomic_DNA"/>
</dbReference>
<name>A0A2L1CCP7_METMI</name>